<keyword evidence="6 9" id="KW-0342">GTP-binding</keyword>
<dbReference type="GO" id="GO:0005737">
    <property type="term" value="C:cytoplasm"/>
    <property type="evidence" value="ECO:0007669"/>
    <property type="project" value="UniProtKB-SubCell"/>
</dbReference>
<dbReference type="GO" id="GO:0005525">
    <property type="term" value="F:GTP binding"/>
    <property type="evidence" value="ECO:0007669"/>
    <property type="project" value="UniProtKB-KW"/>
</dbReference>
<reference evidence="12" key="1">
    <citation type="submission" date="2017-02" db="UniProtKB">
        <authorList>
            <consortium name="WormBaseParasite"/>
        </authorList>
    </citation>
    <scope>IDENTIFICATION</scope>
</reference>
<dbReference type="Proteomes" id="UP000276776">
    <property type="component" value="Unassembled WGS sequence"/>
</dbReference>
<evidence type="ECO:0000313" key="10">
    <source>
        <dbReference type="EMBL" id="VDM95106.1"/>
    </source>
</evidence>
<evidence type="ECO:0000256" key="3">
    <source>
        <dbReference type="ARBA" id="ARBA00022741"/>
    </source>
</evidence>
<dbReference type="PANTHER" id="PTHR21231">
    <property type="entry name" value="XPA-BINDING PROTEIN 1-RELATED"/>
    <property type="match status" value="1"/>
</dbReference>
<protein>
    <recommendedName>
        <fullName evidence="9">GPN-loop GTPase</fullName>
        <ecNumber evidence="9">3.6.5.-</ecNumber>
    </recommendedName>
</protein>
<dbReference type="WBParaSite" id="TCLT_0000022301-mRNA-1">
    <property type="protein sequence ID" value="TCLT_0000022301-mRNA-1"/>
    <property type="gene ID" value="TCLT_0000022301"/>
</dbReference>
<keyword evidence="5" id="KW-0175">Coiled coil</keyword>
<accession>A0A0N5CJL3</accession>
<dbReference type="SUPFAM" id="SSF52540">
    <property type="entry name" value="P-loop containing nucleoside triphosphate hydrolases"/>
    <property type="match status" value="1"/>
</dbReference>
<gene>
    <name evidence="10" type="ORF">TCLT_LOCUS224</name>
</gene>
<dbReference type="EC" id="3.6.5.-" evidence="9"/>
<dbReference type="STRING" id="103827.A0A0N5CJL3"/>
<keyword evidence="11" id="KW-1185">Reference proteome</keyword>
<name>A0A0N5CJL3_THECL</name>
<keyword evidence="4 9" id="KW-0378">Hydrolase</keyword>
<keyword evidence="7" id="KW-0539">Nucleus</keyword>
<evidence type="ECO:0000313" key="11">
    <source>
        <dbReference type="Proteomes" id="UP000276776"/>
    </source>
</evidence>
<dbReference type="EMBL" id="UYYF01000014">
    <property type="protein sequence ID" value="VDM95106.1"/>
    <property type="molecule type" value="Genomic_DNA"/>
</dbReference>
<dbReference type="InterPro" id="IPR004130">
    <property type="entry name" value="Gpn"/>
</dbReference>
<proteinExistence type="inferred from homology"/>
<sequence length="331" mass="36813">MSASCSASSTASSNSAAIIVLGMAGSGKSTFVQRVSSVLHQKNTPPYLVNLDPAVTTVPYPVNIDIRDTVKYKQVMNEYQLGPNGAIMTSLNLMCTKFDQVVDIIKARLEQCSYCLLDTPGQIEAFVWSASGTIMTDLLASSFPTMIVFVVDSVRATNPTTFMSNMVYACSILYRTKLPFIIVLNKTDIVNPTFAKKWMSDFESFQEALDQNSSSFRDDLTRSLSLVLDRFYQEIPTVSVSSLTGEGIDDFLKATKDCIKQYHEVYRPVYEKLLKDKAENVARKTAESFQKLTTTERVVEIAPVVEPSPENEKIHIGGKDQENLEDAMLLR</sequence>
<evidence type="ECO:0000313" key="12">
    <source>
        <dbReference type="WBParaSite" id="TCLT_0000022301-mRNA-1"/>
    </source>
</evidence>
<dbReference type="GO" id="GO:0003924">
    <property type="term" value="F:GTPase activity"/>
    <property type="evidence" value="ECO:0007669"/>
    <property type="project" value="InterPro"/>
</dbReference>
<comment type="similarity">
    <text evidence="1 9">Belongs to the GPN-loop GTPase family.</text>
</comment>
<evidence type="ECO:0000256" key="9">
    <source>
        <dbReference type="RuleBase" id="RU365059"/>
    </source>
</evidence>
<organism evidence="12">
    <name type="scientific">Thelazia callipaeda</name>
    <name type="common">Oriental eyeworm</name>
    <name type="synonym">Parasitic nematode</name>
    <dbReference type="NCBI Taxonomy" id="103827"/>
    <lineage>
        <taxon>Eukaryota</taxon>
        <taxon>Metazoa</taxon>
        <taxon>Ecdysozoa</taxon>
        <taxon>Nematoda</taxon>
        <taxon>Chromadorea</taxon>
        <taxon>Rhabditida</taxon>
        <taxon>Spirurina</taxon>
        <taxon>Spiruromorpha</taxon>
        <taxon>Thelazioidea</taxon>
        <taxon>Thelaziidae</taxon>
        <taxon>Thelazia</taxon>
    </lineage>
</organism>
<dbReference type="CDD" id="cd17870">
    <property type="entry name" value="GPN1"/>
    <property type="match status" value="1"/>
</dbReference>
<evidence type="ECO:0000256" key="5">
    <source>
        <dbReference type="ARBA" id="ARBA00023054"/>
    </source>
</evidence>
<dbReference type="InterPro" id="IPR027417">
    <property type="entry name" value="P-loop_NTPase"/>
</dbReference>
<comment type="subcellular location">
    <subcellularLocation>
        <location evidence="9">Cytoplasm</location>
    </subcellularLocation>
    <subcellularLocation>
        <location evidence="9">Nucleus</location>
    </subcellularLocation>
</comment>
<dbReference type="PANTHER" id="PTHR21231:SF8">
    <property type="entry name" value="GPN-LOOP GTPASE 1"/>
    <property type="match status" value="1"/>
</dbReference>
<dbReference type="Gene3D" id="3.40.50.300">
    <property type="entry name" value="P-loop containing nucleotide triphosphate hydrolases"/>
    <property type="match status" value="1"/>
</dbReference>
<comment type="function">
    <text evidence="8 9">Small GTPase required for proper nuclear import of RNA polymerase II (RNAPII). May act at an RNAP assembly step prior to nuclear import.</text>
</comment>
<keyword evidence="3 9" id="KW-0547">Nucleotide-binding</keyword>
<comment type="subunit">
    <text evidence="9">Binds to RNA polymerase II.</text>
</comment>
<dbReference type="GO" id="GO:0005634">
    <property type="term" value="C:nucleus"/>
    <property type="evidence" value="ECO:0007669"/>
    <property type="project" value="UniProtKB-SubCell"/>
</dbReference>
<evidence type="ECO:0000256" key="2">
    <source>
        <dbReference type="ARBA" id="ARBA00022490"/>
    </source>
</evidence>
<dbReference type="AlphaFoldDB" id="A0A0N5CJL3"/>
<evidence type="ECO:0000256" key="7">
    <source>
        <dbReference type="ARBA" id="ARBA00023242"/>
    </source>
</evidence>
<dbReference type="InterPro" id="IPR030230">
    <property type="entry name" value="Gpn1/Npa3/XAB1"/>
</dbReference>
<dbReference type="FunFam" id="3.40.50.300:FF:000888">
    <property type="entry name" value="GPN-loop GTPase 1"/>
    <property type="match status" value="1"/>
</dbReference>
<evidence type="ECO:0000256" key="4">
    <source>
        <dbReference type="ARBA" id="ARBA00022801"/>
    </source>
</evidence>
<reference evidence="10 11" key="2">
    <citation type="submission" date="2018-11" db="EMBL/GenBank/DDBJ databases">
        <authorList>
            <consortium name="Pathogen Informatics"/>
        </authorList>
    </citation>
    <scope>NUCLEOTIDE SEQUENCE [LARGE SCALE GENOMIC DNA]</scope>
</reference>
<dbReference type="Pfam" id="PF03029">
    <property type="entry name" value="ATP_bind_1"/>
    <property type="match status" value="1"/>
</dbReference>
<dbReference type="OMA" id="MIIVFNK"/>
<dbReference type="OrthoDB" id="243313at2759"/>
<keyword evidence="2 9" id="KW-0963">Cytoplasm</keyword>
<evidence type="ECO:0000256" key="6">
    <source>
        <dbReference type="ARBA" id="ARBA00023134"/>
    </source>
</evidence>
<evidence type="ECO:0000256" key="1">
    <source>
        <dbReference type="ARBA" id="ARBA00005290"/>
    </source>
</evidence>
<evidence type="ECO:0000256" key="8">
    <source>
        <dbReference type="ARBA" id="ARBA00055682"/>
    </source>
</evidence>